<dbReference type="InterPro" id="IPR052179">
    <property type="entry name" value="DD-CPase-like"/>
</dbReference>
<name>A0A927JA61_9ACTN</name>
<feature type="chain" id="PRO_5037848045" evidence="1">
    <location>
        <begin position="30"/>
        <end position="163"/>
    </location>
</feature>
<feature type="domain" description="D-alanyl-D-alanine carboxypeptidase-like core" evidence="2">
    <location>
        <begin position="43"/>
        <end position="137"/>
    </location>
</feature>
<keyword evidence="4" id="KW-1185">Reference proteome</keyword>
<accession>A0A927JA61</accession>
<sequence length="163" mass="17599">MRRWQRWRTGVVVAGAGLAAVLLPAMAGAQPLATGSAEGTDRLDPLLALAYTVAVADARAEGVVISVTSGARSAEQQQALWEQGLATYGSPDEARRWVLPPDESTHVTGDAVDVGPRDGAAWLQRNGFRYGLCQSFVNEWWHFELATFPGTPCPRPLPDASWR</sequence>
<feature type="signal peptide" evidence="1">
    <location>
        <begin position="1"/>
        <end position="29"/>
    </location>
</feature>
<dbReference type="PANTHER" id="PTHR34385:SF1">
    <property type="entry name" value="PEPTIDOGLYCAN L-ALANYL-D-GLUTAMATE ENDOPEPTIDASE CWLK"/>
    <property type="match status" value="1"/>
</dbReference>
<dbReference type="CDD" id="cd14846">
    <property type="entry name" value="Peptidase_M15_like"/>
    <property type="match status" value="1"/>
</dbReference>
<dbReference type="InterPro" id="IPR003709">
    <property type="entry name" value="VanY-like_core_dom"/>
</dbReference>
<evidence type="ECO:0000313" key="3">
    <source>
        <dbReference type="EMBL" id="MBD8505140.1"/>
    </source>
</evidence>
<evidence type="ECO:0000256" key="1">
    <source>
        <dbReference type="SAM" id="SignalP"/>
    </source>
</evidence>
<evidence type="ECO:0000313" key="4">
    <source>
        <dbReference type="Proteomes" id="UP000642993"/>
    </source>
</evidence>
<dbReference type="Pfam" id="PF02557">
    <property type="entry name" value="VanY"/>
    <property type="match status" value="1"/>
</dbReference>
<dbReference type="GO" id="GO:0008233">
    <property type="term" value="F:peptidase activity"/>
    <property type="evidence" value="ECO:0007669"/>
    <property type="project" value="InterPro"/>
</dbReference>
<dbReference type="PANTHER" id="PTHR34385">
    <property type="entry name" value="D-ALANYL-D-ALANINE CARBOXYPEPTIDASE"/>
    <property type="match status" value="1"/>
</dbReference>
<dbReference type="EMBL" id="JACYWE010000001">
    <property type="protein sequence ID" value="MBD8505140.1"/>
    <property type="molecule type" value="Genomic_DNA"/>
</dbReference>
<dbReference type="Proteomes" id="UP000642993">
    <property type="component" value="Unassembled WGS sequence"/>
</dbReference>
<gene>
    <name evidence="3" type="ORF">HT102_01370</name>
</gene>
<evidence type="ECO:0000259" key="2">
    <source>
        <dbReference type="Pfam" id="PF02557"/>
    </source>
</evidence>
<dbReference type="InterPro" id="IPR009045">
    <property type="entry name" value="Zn_M74/Hedgehog-like"/>
</dbReference>
<dbReference type="SUPFAM" id="SSF55166">
    <property type="entry name" value="Hedgehog/DD-peptidase"/>
    <property type="match status" value="1"/>
</dbReference>
<organism evidence="3 4">
    <name type="scientific">Lolliginicoccus lacisalsi</name>
    <dbReference type="NCBI Taxonomy" id="2742202"/>
    <lineage>
        <taxon>Bacteria</taxon>
        <taxon>Bacillati</taxon>
        <taxon>Actinomycetota</taxon>
        <taxon>Actinomycetes</taxon>
        <taxon>Mycobacteriales</taxon>
        <taxon>Hoyosellaceae</taxon>
        <taxon>Lolliginicoccus</taxon>
    </lineage>
</organism>
<dbReference type="AlphaFoldDB" id="A0A927JA61"/>
<comment type="caution">
    <text evidence="3">The sequence shown here is derived from an EMBL/GenBank/DDBJ whole genome shotgun (WGS) entry which is preliminary data.</text>
</comment>
<dbReference type="Gene3D" id="3.30.1380.10">
    <property type="match status" value="1"/>
</dbReference>
<protein>
    <submittedName>
        <fullName evidence="3">M15 family metallopeptidase</fullName>
    </submittedName>
</protein>
<reference evidence="3" key="1">
    <citation type="submission" date="2020-09" db="EMBL/GenBank/DDBJ databases">
        <title>Hoyosella lacisalsi sp. nov., a halotolerant actinobacterium isolated from soil of Lake Gudzhirganskoe.</title>
        <authorList>
            <person name="Yang Q."/>
            <person name="Guo P.Y."/>
            <person name="Liu S.W."/>
            <person name="Li F.N."/>
            <person name="Sun C.H."/>
        </authorList>
    </citation>
    <scope>NUCLEOTIDE SEQUENCE</scope>
    <source>
        <strain evidence="3">G463</strain>
    </source>
</reference>
<dbReference type="RefSeq" id="WP_192037613.1">
    <property type="nucleotide sequence ID" value="NZ_JACYWE010000001.1"/>
</dbReference>
<dbReference type="GO" id="GO:0006508">
    <property type="term" value="P:proteolysis"/>
    <property type="evidence" value="ECO:0007669"/>
    <property type="project" value="InterPro"/>
</dbReference>
<keyword evidence="1" id="KW-0732">Signal</keyword>
<proteinExistence type="predicted"/>